<feature type="region of interest" description="Disordered" evidence="1">
    <location>
        <begin position="33"/>
        <end position="74"/>
    </location>
</feature>
<accession>F0JB76</accession>
<evidence type="ECO:0000313" key="2">
    <source>
        <dbReference type="EMBL" id="CCA30097.1"/>
    </source>
</evidence>
<feature type="region of interest" description="Disordered" evidence="1">
    <location>
        <begin position="411"/>
        <end position="433"/>
    </location>
</feature>
<feature type="region of interest" description="Disordered" evidence="1">
    <location>
        <begin position="993"/>
        <end position="1017"/>
    </location>
</feature>
<sequence length="1170" mass="126275">MYELLFFRSLAAGSGCRDFRKEEEVRKGLGLVTDNLDAPKGSDTDDWNSRSRKPLANKCSPTTSERGISAEGRRRAYSSSTLDLVTDHHDLLSNLVPLAPSQEHRGKPGFLTPARTEPAYTQQTSCEQLDLPSREEYCTGAVQASARFTNGQTAREKEDYLFSEDADAPRHASSCPVRTSDVLVPSEGGATHANTGTGKRRKKGSNALVGCRNRKDQNMNCTEVLRWKQEQLFAAAECNRWSPATIATNQKQVGCHSAVGCGKERFLQIGRGSSEVGGEMNTGSIASQVDSHQTLWQSTSLQRGNMATRKNGGMKRRDLRKTAERFILKDDSSKLEIMPSPPPPPPTTVVLDDPLGNSAFELYLTGSCPFLSAAAWHTQPTPGQTHMQLLLSQLQQLQRARVERLSGELPRNIQQQHLEGTKGESSKRRLNTGGKLLERDERWCSRLSGPQEAAEARVGSEREESYLQQQFSPSQLVGEGIQNETFPGNRAFIPERDTCNAALRSSANKTLPGMRKPHIGTGSNLTAPYASGVRRLKAPSICRNHLMPAAGVDDVVAMWLGCKASQEKRPSSSCCNASNPEGPTLDVLGITALVAPQRAVESVDFMRECDEERLGRADSLKGGPAACGSLSAAVSLQAPLPAYEELGNFESTSTEVSWSSGGGPGNTGSSSVSPGSAVEIVGVSDGLPALASPQTWVSSRTDVAANFGADWDRRGAVGFPVVSGDESSPEAEAARVFAALGPETVKVEKRTTGLSPFPYPSIDLAQEALTMENHRRQQWYGDFGNDGGSTAEQVAGTLPMAGAAVSQALDWLTVASQADDSWIVHSHAERLPGRADCVVRNSLGHPVPRCSLGMVDASARREAGHALRGEQEWSVGDRSWPPRDITWMTAALSGHKDKSFTSSPITQEDIATLTSTEPHPGFKLAARSPSPREDAESCCLYQVRTESKDSNLTASATCRHHDVVEEKVINGDYVHGDGKVEIPTRYDLVSQASHGSIDSSTASSDSSGGSEPSWDASVGARPFFVESDTTSHTNVYIPPARRNEGAKCAIASEEAKHHTQELHQAEECFEKTYYESFCTASGQEVHRDAFIGGKLGFHHDLTSLRGEDSWPNRFGGMAGQCSGPEELSFFNVEVDEAGSALLAFTRSRAGLDSRPDNRSLGHASGNLTIM</sequence>
<protein>
    <submittedName>
        <fullName evidence="2">Zinc finger (CCCH type) protein, putative</fullName>
    </submittedName>
</protein>
<reference evidence="2" key="2">
    <citation type="submission" date="2011-03" db="EMBL/GenBank/DDBJ databases">
        <authorList>
            <person name="Aslett M."/>
        </authorList>
    </citation>
    <scope>NUCLEOTIDE SEQUENCE</scope>
    <source>
        <strain evidence="2">Liverpool</strain>
    </source>
</reference>
<feature type="compositionally biased region" description="Basic and acidic residues" evidence="1">
    <location>
        <begin position="40"/>
        <end position="49"/>
    </location>
</feature>
<feature type="compositionally biased region" description="Low complexity" evidence="1">
    <location>
        <begin position="993"/>
        <end position="1015"/>
    </location>
</feature>
<organism>
    <name type="scientific">Neospora caninum (strain Liverpool)</name>
    <dbReference type="NCBI Taxonomy" id="572307"/>
    <lineage>
        <taxon>Eukaryota</taxon>
        <taxon>Sar</taxon>
        <taxon>Alveolata</taxon>
        <taxon>Apicomplexa</taxon>
        <taxon>Conoidasida</taxon>
        <taxon>Coccidia</taxon>
        <taxon>Eucoccidiorida</taxon>
        <taxon>Eimeriorina</taxon>
        <taxon>Sarcocystidae</taxon>
        <taxon>Neospora</taxon>
    </lineage>
</organism>
<dbReference type="EMBL" id="LN714488">
    <property type="protein sequence ID" value="CEL71343.1"/>
    <property type="molecule type" value="Genomic_DNA"/>
</dbReference>
<evidence type="ECO:0000256" key="1">
    <source>
        <dbReference type="SAM" id="MobiDB-lite"/>
    </source>
</evidence>
<gene>
    <name evidence="3" type="ORF">BN1204_069900</name>
    <name evidence="2" type="ORF">NCLIV_069900</name>
</gene>
<name>F0JB76_NEOCL</name>
<feature type="region of interest" description="Disordered" evidence="1">
    <location>
        <begin position="171"/>
        <end position="205"/>
    </location>
</feature>
<dbReference type="AlphaFoldDB" id="F0JB76"/>
<reference evidence="2" key="1">
    <citation type="submission" date="2011-03" db="EMBL/GenBank/DDBJ databases">
        <title>Comparative genomics and transcriptomics of Neospora caninum and Toxoplasma gondii.</title>
        <authorList>
            <person name="Reid A.J."/>
            <person name="Sohal A."/>
            <person name="Harris D."/>
            <person name="Quail M."/>
            <person name="Sanders M."/>
            <person name="Berriman M."/>
            <person name="Wastling J.M."/>
            <person name="Pain A."/>
        </authorList>
    </citation>
    <scope>NUCLEOTIDE SEQUENCE</scope>
    <source>
        <strain evidence="2">Liverpool</strain>
    </source>
</reference>
<evidence type="ECO:0000313" key="3">
    <source>
        <dbReference type="EMBL" id="CEL71343.1"/>
    </source>
</evidence>
<feature type="region of interest" description="Disordered" evidence="1">
    <location>
        <begin position="653"/>
        <end position="674"/>
    </location>
</feature>
<reference evidence="3" key="3">
    <citation type="journal article" date="2015" name="PLoS ONE">
        <title>Comprehensive Evaluation of Toxoplasma gondii VEG and Neospora caninum LIV Genomes with Tachyzoite Stage Transcriptome and Proteome Defines Novel Transcript Features.</title>
        <authorList>
            <person name="Ramaprasad A."/>
            <person name="Mourier T."/>
            <person name="Naeem R."/>
            <person name="Malas T.B."/>
            <person name="Moussa E."/>
            <person name="Panigrahi A."/>
            <person name="Vermont S.J."/>
            <person name="Otto T.D."/>
            <person name="Wastling J."/>
            <person name="Pain A."/>
        </authorList>
    </citation>
    <scope>NUCLEOTIDE SEQUENCE</scope>
    <source>
        <strain evidence="3">Liverpool</strain>
    </source>
</reference>
<dbReference type="EMBL" id="CADU01000328">
    <property type="protein sequence ID" value="CCA30097.1"/>
    <property type="molecule type" value="Genomic_DNA"/>
</dbReference>
<proteinExistence type="predicted"/>
<dbReference type="VEuPathDB" id="ToxoDB:NCLIV_069900"/>